<dbReference type="AlphaFoldDB" id="F9XS61"/>
<dbReference type="HOGENOM" id="CLU_1157191_0_0_1"/>
<dbReference type="GeneID" id="13396722"/>
<feature type="region of interest" description="Disordered" evidence="1">
    <location>
        <begin position="220"/>
        <end position="240"/>
    </location>
</feature>
<dbReference type="Proteomes" id="UP000008062">
    <property type="component" value="Chromosome 20"/>
</dbReference>
<evidence type="ECO:0000313" key="2">
    <source>
        <dbReference type="EMBL" id="EGP81911.1"/>
    </source>
</evidence>
<evidence type="ECO:0000313" key="3">
    <source>
        <dbReference type="Proteomes" id="UP000008062"/>
    </source>
</evidence>
<proteinExistence type="predicted"/>
<protein>
    <submittedName>
        <fullName evidence="2">Uncharacterized protein</fullName>
    </submittedName>
</protein>
<gene>
    <name evidence="2" type="ORF">MYCGRDRAFT_98050</name>
</gene>
<feature type="compositionally biased region" description="Basic and acidic residues" evidence="1">
    <location>
        <begin position="31"/>
        <end position="43"/>
    </location>
</feature>
<name>F9XS61_ZYMTI</name>
<feature type="region of interest" description="Disordered" evidence="1">
    <location>
        <begin position="1"/>
        <end position="122"/>
    </location>
</feature>
<feature type="compositionally biased region" description="Low complexity" evidence="1">
    <location>
        <begin position="1"/>
        <end position="18"/>
    </location>
</feature>
<dbReference type="InParanoid" id="F9XS61"/>
<organism evidence="2 3">
    <name type="scientific">Zymoseptoria tritici (strain CBS 115943 / IPO323)</name>
    <name type="common">Speckled leaf blotch fungus</name>
    <name type="synonym">Septoria tritici</name>
    <dbReference type="NCBI Taxonomy" id="336722"/>
    <lineage>
        <taxon>Eukaryota</taxon>
        <taxon>Fungi</taxon>
        <taxon>Dikarya</taxon>
        <taxon>Ascomycota</taxon>
        <taxon>Pezizomycotina</taxon>
        <taxon>Dothideomycetes</taxon>
        <taxon>Dothideomycetidae</taxon>
        <taxon>Mycosphaerellales</taxon>
        <taxon>Mycosphaerellaceae</taxon>
        <taxon>Zymoseptoria</taxon>
    </lineage>
</organism>
<feature type="compositionally biased region" description="Acidic residues" evidence="1">
    <location>
        <begin position="107"/>
        <end position="122"/>
    </location>
</feature>
<accession>F9XS61</accession>
<dbReference type="KEGG" id="ztr:MYCGRDRAFT_98050"/>
<reference evidence="2 3" key="1">
    <citation type="journal article" date="2011" name="PLoS Genet.">
        <title>Finished genome of the fungal wheat pathogen Mycosphaerella graminicola reveals dispensome structure, chromosome plasticity, and stealth pathogenesis.</title>
        <authorList>
            <person name="Goodwin S.B."/>
            <person name="Ben M'barek S."/>
            <person name="Dhillon B."/>
            <person name="Wittenberg A.H.J."/>
            <person name="Crane C.F."/>
            <person name="Hane J.K."/>
            <person name="Foster A.J."/>
            <person name="Van der Lee T.A.J."/>
            <person name="Grimwood J."/>
            <person name="Aerts A."/>
            <person name="Antoniw J."/>
            <person name="Bailey A."/>
            <person name="Bluhm B."/>
            <person name="Bowler J."/>
            <person name="Bristow J."/>
            <person name="van der Burgt A."/>
            <person name="Canto-Canche B."/>
            <person name="Churchill A.C.L."/>
            <person name="Conde-Ferraez L."/>
            <person name="Cools H.J."/>
            <person name="Coutinho P.M."/>
            <person name="Csukai M."/>
            <person name="Dehal P."/>
            <person name="De Wit P."/>
            <person name="Donzelli B."/>
            <person name="van de Geest H.C."/>
            <person name="van Ham R.C.H.J."/>
            <person name="Hammond-Kosack K.E."/>
            <person name="Henrissat B."/>
            <person name="Kilian A."/>
            <person name="Kobayashi A.K."/>
            <person name="Koopmann E."/>
            <person name="Kourmpetis Y."/>
            <person name="Kuzniar A."/>
            <person name="Lindquist E."/>
            <person name="Lombard V."/>
            <person name="Maliepaard C."/>
            <person name="Martins N."/>
            <person name="Mehrabi R."/>
            <person name="Nap J.P.H."/>
            <person name="Ponomarenko A."/>
            <person name="Rudd J.J."/>
            <person name="Salamov A."/>
            <person name="Schmutz J."/>
            <person name="Schouten H.J."/>
            <person name="Shapiro H."/>
            <person name="Stergiopoulos I."/>
            <person name="Torriani S.F.F."/>
            <person name="Tu H."/>
            <person name="de Vries R.P."/>
            <person name="Waalwijk C."/>
            <person name="Ware S.B."/>
            <person name="Wiebenga A."/>
            <person name="Zwiers L.-H."/>
            <person name="Oliver R.P."/>
            <person name="Grigoriev I.V."/>
            <person name="Kema G.H.J."/>
        </authorList>
    </citation>
    <scope>NUCLEOTIDE SEQUENCE [LARGE SCALE GENOMIC DNA]</scope>
    <source>
        <strain evidence="3">CBS 115943 / IPO323</strain>
    </source>
</reference>
<keyword evidence="3" id="KW-1185">Reference proteome</keyword>
<evidence type="ECO:0000256" key="1">
    <source>
        <dbReference type="SAM" id="MobiDB-lite"/>
    </source>
</evidence>
<sequence>MASYNAMSTANNNNNSSSSPPPARIFCPKCEQTKPRAHFERKSPVGGGKAAGLKPLNTYCRSSSSRRLGHHDVHGGVGEETSPSLERVGRQRAKGVGRRRSSLVDAVGDEAGEGAGEEGEAVEAAEKEGEAVEAGEEKEDGVTKPTTLTLSAVSEPGVYILVAVVSALGALWWKRRGAALPILGEVVDDDELDLVVVRGLHCPAENERGTNELFRAIESPSHTRVSSTSMTVPNSGMISR</sequence>
<dbReference type="RefSeq" id="XP_003846935.1">
    <property type="nucleotide sequence ID" value="XM_003846887.1"/>
</dbReference>
<feature type="compositionally biased region" description="Basic residues" evidence="1">
    <location>
        <begin position="90"/>
        <end position="101"/>
    </location>
</feature>
<dbReference type="EMBL" id="CM001215">
    <property type="protein sequence ID" value="EGP81911.1"/>
    <property type="molecule type" value="Genomic_DNA"/>
</dbReference>